<evidence type="ECO:0000313" key="3">
    <source>
        <dbReference type="Proteomes" id="UP001634394"/>
    </source>
</evidence>
<sequence length="281" mass="31887">ADQYSRLKWLVMLFNNQVQQKSSEREQMPNVMETHVINAKEDYGQAEHDHLVGAKQVVDEEVMPTLPQPLESTIVILSPEESSDVARENEKKDAVMEIIQLINANSDKLEKNTEEYATLGMWDFAGQYVFYTTHQTFLSYRAIYLMVIDLSQQITAIINDECFIDTAGLKLCQVQETIDTWMNLIHSCTPSSQPGIPAVILVGTHVDKIQEKQMPAKGVKSDTQTPTSDTEDFTFPTTSKQDDNATNTQPRPSTFLRSVRKFLKPRKYKRSEEKTIGSSST</sequence>
<dbReference type="EMBL" id="JBJQND010000014">
    <property type="protein sequence ID" value="KAL3854638.1"/>
    <property type="molecule type" value="Genomic_DNA"/>
</dbReference>
<feature type="region of interest" description="Disordered" evidence="1">
    <location>
        <begin position="212"/>
        <end position="259"/>
    </location>
</feature>
<protein>
    <submittedName>
        <fullName evidence="2">Uncharacterized protein</fullName>
    </submittedName>
</protein>
<feature type="compositionally biased region" description="Polar residues" evidence="1">
    <location>
        <begin position="235"/>
        <end position="256"/>
    </location>
</feature>
<dbReference type="Gene3D" id="3.30.70.1390">
    <property type="entry name" value="ROC domain from the Parkinson's disease-associated leucine-rich repeat kinase 2"/>
    <property type="match status" value="1"/>
</dbReference>
<accession>A0ABD3V206</accession>
<keyword evidence="3" id="KW-1185">Reference proteome</keyword>
<dbReference type="InterPro" id="IPR027417">
    <property type="entry name" value="P-loop_NTPase"/>
</dbReference>
<evidence type="ECO:0000256" key="1">
    <source>
        <dbReference type="SAM" id="MobiDB-lite"/>
    </source>
</evidence>
<organism evidence="2 3">
    <name type="scientific">Sinanodonta woodiana</name>
    <name type="common">Chinese pond mussel</name>
    <name type="synonym">Anodonta woodiana</name>
    <dbReference type="NCBI Taxonomy" id="1069815"/>
    <lineage>
        <taxon>Eukaryota</taxon>
        <taxon>Metazoa</taxon>
        <taxon>Spiralia</taxon>
        <taxon>Lophotrochozoa</taxon>
        <taxon>Mollusca</taxon>
        <taxon>Bivalvia</taxon>
        <taxon>Autobranchia</taxon>
        <taxon>Heteroconchia</taxon>
        <taxon>Palaeoheterodonta</taxon>
        <taxon>Unionida</taxon>
        <taxon>Unionoidea</taxon>
        <taxon>Unionidae</taxon>
        <taxon>Unioninae</taxon>
        <taxon>Sinanodonta</taxon>
    </lineage>
</organism>
<dbReference type="Pfam" id="PF08477">
    <property type="entry name" value="Roc"/>
    <property type="match status" value="1"/>
</dbReference>
<proteinExistence type="predicted"/>
<name>A0ABD3V206_SINWO</name>
<feature type="non-terminal residue" evidence="2">
    <location>
        <position position="1"/>
    </location>
</feature>
<dbReference type="AlphaFoldDB" id="A0ABD3V206"/>
<dbReference type="Gene3D" id="3.40.50.300">
    <property type="entry name" value="P-loop containing nucleotide triphosphate hydrolases"/>
    <property type="match status" value="1"/>
</dbReference>
<reference evidence="2 3" key="1">
    <citation type="submission" date="2024-11" db="EMBL/GenBank/DDBJ databases">
        <title>Chromosome-level genome assembly of the freshwater bivalve Anodonta woodiana.</title>
        <authorList>
            <person name="Chen X."/>
        </authorList>
    </citation>
    <scope>NUCLEOTIDE SEQUENCE [LARGE SCALE GENOMIC DNA]</scope>
    <source>
        <strain evidence="2">MN2024</strain>
        <tissue evidence="2">Gills</tissue>
    </source>
</reference>
<evidence type="ECO:0000313" key="2">
    <source>
        <dbReference type="EMBL" id="KAL3854638.1"/>
    </source>
</evidence>
<feature type="non-terminal residue" evidence="2">
    <location>
        <position position="281"/>
    </location>
</feature>
<gene>
    <name evidence="2" type="ORF">ACJMK2_013899</name>
</gene>
<comment type="caution">
    <text evidence="2">The sequence shown here is derived from an EMBL/GenBank/DDBJ whole genome shotgun (WGS) entry which is preliminary data.</text>
</comment>
<dbReference type="Proteomes" id="UP001634394">
    <property type="component" value="Unassembled WGS sequence"/>
</dbReference>
<dbReference type="SUPFAM" id="SSF52540">
    <property type="entry name" value="P-loop containing nucleoside triphosphate hydrolases"/>
    <property type="match status" value="1"/>
</dbReference>